<evidence type="ECO:0000256" key="2">
    <source>
        <dbReference type="ARBA" id="ARBA00004931"/>
    </source>
</evidence>
<keyword evidence="10" id="KW-1185">Reference proteome</keyword>
<comment type="catalytic activity">
    <reaction evidence="6">
        <text>L-valine + 2-oxoglutarate = 3-methyl-2-oxobutanoate + L-glutamate</text>
        <dbReference type="Rhea" id="RHEA:24813"/>
        <dbReference type="ChEBI" id="CHEBI:11851"/>
        <dbReference type="ChEBI" id="CHEBI:16810"/>
        <dbReference type="ChEBI" id="CHEBI:29985"/>
        <dbReference type="ChEBI" id="CHEBI:57762"/>
        <dbReference type="EC" id="2.6.1.42"/>
    </reaction>
</comment>
<comment type="pathway">
    <text evidence="2">Amino-acid biosynthesis; L-valine biosynthesis; L-valine from pyruvate: step 4/4.</text>
</comment>
<dbReference type="GO" id="GO:0004084">
    <property type="term" value="F:branched-chain-amino-acid transaminase activity"/>
    <property type="evidence" value="ECO:0007669"/>
    <property type="project" value="UniProtKB-EC"/>
</dbReference>
<name>A0A1I7G4H0_9BACT</name>
<dbReference type="InterPro" id="IPR001544">
    <property type="entry name" value="Aminotrans_IV"/>
</dbReference>
<keyword evidence="9" id="KW-0032">Aminotransferase</keyword>
<reference evidence="10" key="1">
    <citation type="submission" date="2016-10" db="EMBL/GenBank/DDBJ databases">
        <authorList>
            <person name="Varghese N."/>
        </authorList>
    </citation>
    <scope>NUCLEOTIDE SEQUENCE [LARGE SCALE GENOMIC DNA]</scope>
    <source>
        <strain evidence="10">DSM 18820</strain>
    </source>
</reference>
<dbReference type="InterPro" id="IPR050571">
    <property type="entry name" value="Class-IV_PLP-Dep_Aminotrnsfr"/>
</dbReference>
<comment type="catalytic activity">
    <reaction evidence="8">
        <text>L-leucine + 2-oxoglutarate = 4-methyl-2-oxopentanoate + L-glutamate</text>
        <dbReference type="Rhea" id="RHEA:18321"/>
        <dbReference type="ChEBI" id="CHEBI:16810"/>
        <dbReference type="ChEBI" id="CHEBI:17865"/>
        <dbReference type="ChEBI" id="CHEBI:29985"/>
        <dbReference type="ChEBI" id="CHEBI:57427"/>
        <dbReference type="EC" id="2.6.1.42"/>
    </reaction>
</comment>
<evidence type="ECO:0000256" key="4">
    <source>
        <dbReference type="ARBA" id="ARBA00009320"/>
    </source>
</evidence>
<dbReference type="PANTHER" id="PTHR42743:SF11">
    <property type="entry name" value="AMINODEOXYCHORISMATE LYASE"/>
    <property type="match status" value="1"/>
</dbReference>
<protein>
    <recommendedName>
        <fullName evidence="5">branched-chain-amino-acid transaminase</fullName>
        <ecNumber evidence="5">2.6.1.42</ecNumber>
    </recommendedName>
</protein>
<evidence type="ECO:0000256" key="3">
    <source>
        <dbReference type="ARBA" id="ARBA00005072"/>
    </source>
</evidence>
<comment type="catalytic activity">
    <reaction evidence="7">
        <text>L-isoleucine + 2-oxoglutarate = (S)-3-methyl-2-oxopentanoate + L-glutamate</text>
        <dbReference type="Rhea" id="RHEA:24801"/>
        <dbReference type="ChEBI" id="CHEBI:16810"/>
        <dbReference type="ChEBI" id="CHEBI:29985"/>
        <dbReference type="ChEBI" id="CHEBI:35146"/>
        <dbReference type="ChEBI" id="CHEBI:58045"/>
        <dbReference type="EC" id="2.6.1.42"/>
    </reaction>
</comment>
<dbReference type="GO" id="GO:0046394">
    <property type="term" value="P:carboxylic acid biosynthetic process"/>
    <property type="evidence" value="ECO:0007669"/>
    <property type="project" value="UniProtKB-ARBA"/>
</dbReference>
<evidence type="ECO:0000313" key="10">
    <source>
        <dbReference type="Proteomes" id="UP000182491"/>
    </source>
</evidence>
<organism evidence="9 10">
    <name type="scientific">Pontibacter akesuensis</name>
    <dbReference type="NCBI Taxonomy" id="388950"/>
    <lineage>
        <taxon>Bacteria</taxon>
        <taxon>Pseudomonadati</taxon>
        <taxon>Bacteroidota</taxon>
        <taxon>Cytophagia</taxon>
        <taxon>Cytophagales</taxon>
        <taxon>Hymenobacteraceae</taxon>
        <taxon>Pontibacter</taxon>
    </lineage>
</organism>
<dbReference type="STRING" id="388950.GCA_001611675_03846"/>
<gene>
    <name evidence="9" type="ORF">SAMN04487941_0711</name>
</gene>
<evidence type="ECO:0000256" key="8">
    <source>
        <dbReference type="ARBA" id="ARBA00049229"/>
    </source>
</evidence>
<accession>A0A1I7G4H0</accession>
<proteinExistence type="inferred from homology"/>
<comment type="pathway">
    <text evidence="3">Amino-acid biosynthesis; L-leucine biosynthesis; L-leucine from 3-methyl-2-oxobutanoate: step 4/4.</text>
</comment>
<comment type="similarity">
    <text evidence="4">Belongs to the class-IV pyridoxal-phosphate-dependent aminotransferase family.</text>
</comment>
<dbReference type="InterPro" id="IPR036038">
    <property type="entry name" value="Aminotransferase-like"/>
</dbReference>
<evidence type="ECO:0000256" key="5">
    <source>
        <dbReference type="ARBA" id="ARBA00013053"/>
    </source>
</evidence>
<sequence>MSKYESIRLPLYFNSKTGTLFILYNGQQQQSEELRLPHSDRAFQYNDGFFETAIVQNGRIRFWLDHQQRMLEAANALQLELPDFFFAADFQHKLLQLAQQENAAAYGRLKLKVWRAGGGLYTPTTTAVNWLATVAPASPFSTKALHIGICQQVRTAYSSVSHFKGPNAPLYVLAGLEKQATIKEDMLLLSTEGYVAELQSSTIFWLLDEVLYTPDLLSGCVNGIVRRNILRWCAAQQQPVREVLQGPETLLQADVVFAANVTGIRGIASINGEPVQQNEAYLQQLRHALTLV</sequence>
<dbReference type="RefSeq" id="WP_172798140.1">
    <property type="nucleotide sequence ID" value="NZ_BMXC01000001.1"/>
</dbReference>
<dbReference type="Pfam" id="PF01063">
    <property type="entry name" value="Aminotran_4"/>
    <property type="match status" value="1"/>
</dbReference>
<comment type="pathway">
    <text evidence="1">Amino-acid biosynthesis; L-isoleucine biosynthesis; L-isoleucine from 2-oxobutanoate: step 4/4.</text>
</comment>
<dbReference type="InterPro" id="IPR043132">
    <property type="entry name" value="BCAT-like_C"/>
</dbReference>
<dbReference type="AlphaFoldDB" id="A0A1I7G4H0"/>
<dbReference type="Gene3D" id="3.20.10.10">
    <property type="entry name" value="D-amino Acid Aminotransferase, subunit A, domain 2"/>
    <property type="match status" value="1"/>
</dbReference>
<evidence type="ECO:0000256" key="1">
    <source>
        <dbReference type="ARBA" id="ARBA00004824"/>
    </source>
</evidence>
<evidence type="ECO:0000256" key="6">
    <source>
        <dbReference type="ARBA" id="ARBA00048212"/>
    </source>
</evidence>
<dbReference type="EC" id="2.6.1.42" evidence="5"/>
<dbReference type="Gene3D" id="3.30.470.10">
    <property type="match status" value="1"/>
</dbReference>
<evidence type="ECO:0000256" key="7">
    <source>
        <dbReference type="ARBA" id="ARBA00048798"/>
    </source>
</evidence>
<keyword evidence="9" id="KW-0808">Transferase</keyword>
<dbReference type="SUPFAM" id="SSF56752">
    <property type="entry name" value="D-aminoacid aminotransferase-like PLP-dependent enzymes"/>
    <property type="match status" value="1"/>
</dbReference>
<dbReference type="PANTHER" id="PTHR42743">
    <property type="entry name" value="AMINO-ACID AMINOTRANSFERASE"/>
    <property type="match status" value="1"/>
</dbReference>
<evidence type="ECO:0000313" key="9">
    <source>
        <dbReference type="EMBL" id="SFU43352.1"/>
    </source>
</evidence>
<dbReference type="EMBL" id="FPCA01000001">
    <property type="protein sequence ID" value="SFU43352.1"/>
    <property type="molecule type" value="Genomic_DNA"/>
</dbReference>
<dbReference type="InterPro" id="IPR043131">
    <property type="entry name" value="BCAT-like_N"/>
</dbReference>
<dbReference type="Proteomes" id="UP000182491">
    <property type="component" value="Unassembled WGS sequence"/>
</dbReference>